<dbReference type="Pfam" id="PF13417">
    <property type="entry name" value="GST_N_3"/>
    <property type="match status" value="1"/>
</dbReference>
<dbReference type="AlphaFoldDB" id="A0A9P6G5T2"/>
<dbReference type="InterPro" id="IPR040079">
    <property type="entry name" value="Glutathione_S-Trfase"/>
</dbReference>
<evidence type="ECO:0000313" key="4">
    <source>
        <dbReference type="Proteomes" id="UP000780801"/>
    </source>
</evidence>
<evidence type="ECO:0008006" key="5">
    <source>
        <dbReference type="Google" id="ProtNLM"/>
    </source>
</evidence>
<accession>A0A9P6G5T2</accession>
<dbReference type="SFLD" id="SFLDG00358">
    <property type="entry name" value="Main_(cytGST)"/>
    <property type="match status" value="1"/>
</dbReference>
<dbReference type="InterPro" id="IPR036249">
    <property type="entry name" value="Thioredoxin-like_sf"/>
</dbReference>
<dbReference type="SUPFAM" id="SSF52833">
    <property type="entry name" value="Thioredoxin-like"/>
    <property type="match status" value="1"/>
</dbReference>
<dbReference type="SUPFAM" id="SSF47616">
    <property type="entry name" value="GST C-terminal domain-like"/>
    <property type="match status" value="1"/>
</dbReference>
<dbReference type="PROSITE" id="PS50405">
    <property type="entry name" value="GST_CTER"/>
    <property type="match status" value="1"/>
</dbReference>
<feature type="domain" description="GST N-terminal" evidence="1">
    <location>
        <begin position="4"/>
        <end position="85"/>
    </location>
</feature>
<name>A0A9P6G5T2_9FUNG</name>
<dbReference type="InterPro" id="IPR050983">
    <property type="entry name" value="GST_Omega/HSP26"/>
</dbReference>
<dbReference type="InterPro" id="IPR010987">
    <property type="entry name" value="Glutathione-S-Trfase_C-like"/>
</dbReference>
<evidence type="ECO:0000313" key="3">
    <source>
        <dbReference type="EMBL" id="KAF9586730.1"/>
    </source>
</evidence>
<organism evidence="3 4">
    <name type="scientific">Lunasporangiospora selenospora</name>
    <dbReference type="NCBI Taxonomy" id="979761"/>
    <lineage>
        <taxon>Eukaryota</taxon>
        <taxon>Fungi</taxon>
        <taxon>Fungi incertae sedis</taxon>
        <taxon>Mucoromycota</taxon>
        <taxon>Mortierellomycotina</taxon>
        <taxon>Mortierellomycetes</taxon>
        <taxon>Mortierellales</taxon>
        <taxon>Mortierellaceae</taxon>
        <taxon>Lunasporangiospora</taxon>
    </lineage>
</organism>
<dbReference type="Gene3D" id="1.20.1050.10">
    <property type="match status" value="1"/>
</dbReference>
<gene>
    <name evidence="3" type="ORF">BGW38_006272</name>
</gene>
<sequence length="233" mass="26388">MASPKLVLYNNRLCPYAARAVVALDETKAAHEVIEINLSEPRPDWYLKDINPYGQVPSLKVNDSDVILESLFVSEYVSDLHPEANLLPSDPLLRAKVRNLIYHWDARVQPAHRKATFTLDPKEAAAYHETLIVELGKFNNLLLNVPNKESNAAGPFYLGEQFSLAEVAIGPHLVRFFLVEQYNGNKLPTVKSNPELAKFFNWKDAVLERASIKKVSPPQDELVQVYKKWLVQA</sequence>
<dbReference type="Proteomes" id="UP000780801">
    <property type="component" value="Unassembled WGS sequence"/>
</dbReference>
<dbReference type="EMBL" id="JAABOA010000004">
    <property type="protein sequence ID" value="KAF9586730.1"/>
    <property type="molecule type" value="Genomic_DNA"/>
</dbReference>
<dbReference type="PROSITE" id="PS50404">
    <property type="entry name" value="GST_NTER"/>
    <property type="match status" value="1"/>
</dbReference>
<dbReference type="OrthoDB" id="202840at2759"/>
<dbReference type="InterPro" id="IPR036282">
    <property type="entry name" value="Glutathione-S-Trfase_C_sf"/>
</dbReference>
<protein>
    <recommendedName>
        <fullName evidence="5">Glutathione S-transferase</fullName>
    </recommendedName>
</protein>
<proteinExistence type="predicted"/>
<dbReference type="InterPro" id="IPR004045">
    <property type="entry name" value="Glutathione_S-Trfase_N"/>
</dbReference>
<keyword evidence="4" id="KW-1185">Reference proteome</keyword>
<dbReference type="PANTHER" id="PTHR43968:SF6">
    <property type="entry name" value="GLUTATHIONE S-TRANSFERASE OMEGA"/>
    <property type="match status" value="1"/>
</dbReference>
<evidence type="ECO:0000259" key="1">
    <source>
        <dbReference type="PROSITE" id="PS50404"/>
    </source>
</evidence>
<evidence type="ECO:0000259" key="2">
    <source>
        <dbReference type="PROSITE" id="PS50405"/>
    </source>
</evidence>
<dbReference type="SFLD" id="SFLDS00019">
    <property type="entry name" value="Glutathione_Transferase_(cytos"/>
    <property type="match status" value="1"/>
</dbReference>
<reference evidence="3" key="1">
    <citation type="journal article" date="2020" name="Fungal Divers.">
        <title>Resolving the Mortierellaceae phylogeny through synthesis of multi-gene phylogenetics and phylogenomics.</title>
        <authorList>
            <person name="Vandepol N."/>
            <person name="Liber J."/>
            <person name="Desiro A."/>
            <person name="Na H."/>
            <person name="Kennedy M."/>
            <person name="Barry K."/>
            <person name="Grigoriev I.V."/>
            <person name="Miller A.N."/>
            <person name="O'Donnell K."/>
            <person name="Stajich J.E."/>
            <person name="Bonito G."/>
        </authorList>
    </citation>
    <scope>NUCLEOTIDE SEQUENCE</scope>
    <source>
        <strain evidence="3">KOD1015</strain>
    </source>
</reference>
<dbReference type="GO" id="GO:0005737">
    <property type="term" value="C:cytoplasm"/>
    <property type="evidence" value="ECO:0007669"/>
    <property type="project" value="TreeGrafter"/>
</dbReference>
<feature type="domain" description="GST C-terminal" evidence="2">
    <location>
        <begin position="90"/>
        <end position="229"/>
    </location>
</feature>
<comment type="caution">
    <text evidence="3">The sequence shown here is derived from an EMBL/GenBank/DDBJ whole genome shotgun (WGS) entry which is preliminary data.</text>
</comment>
<dbReference type="Gene3D" id="3.40.30.10">
    <property type="entry name" value="Glutaredoxin"/>
    <property type="match status" value="1"/>
</dbReference>
<dbReference type="PANTHER" id="PTHR43968">
    <property type="match status" value="1"/>
</dbReference>